<reference evidence="3 4" key="1">
    <citation type="submission" date="2021-01" db="EMBL/GenBank/DDBJ databases">
        <title>011410 draft genome.</title>
        <authorList>
            <person name="Lang L."/>
        </authorList>
    </citation>
    <scope>NUCLEOTIDE SEQUENCE [LARGE SCALE GENOMIC DNA]</scope>
    <source>
        <strain evidence="3 4">KCTC 42845</strain>
    </source>
</reference>
<comment type="caution">
    <text evidence="3">The sequence shown here is derived from an EMBL/GenBank/DDBJ whole genome shotgun (WGS) entry which is preliminary data.</text>
</comment>
<dbReference type="PANTHER" id="PTHR30023:SF0">
    <property type="entry name" value="PENICILLIN-SENSITIVE CARBOXYPEPTIDASE A"/>
    <property type="match status" value="1"/>
</dbReference>
<keyword evidence="3" id="KW-0121">Carboxypeptidase</keyword>
<dbReference type="PRINTS" id="PR00922">
    <property type="entry name" value="DADACBPTASE3"/>
</dbReference>
<accession>A0ABS1S6C4</accession>
<comment type="similarity">
    <text evidence="1">Belongs to the peptidase S13 family.</text>
</comment>
<dbReference type="GO" id="GO:0009002">
    <property type="term" value="F:serine-type D-Ala-D-Ala carboxypeptidase activity"/>
    <property type="evidence" value="ECO:0007669"/>
    <property type="project" value="UniProtKB-EC"/>
</dbReference>
<dbReference type="PANTHER" id="PTHR30023">
    <property type="entry name" value="D-ALANYL-D-ALANINE CARBOXYPEPTIDASE"/>
    <property type="match status" value="1"/>
</dbReference>
<dbReference type="SUPFAM" id="SSF56601">
    <property type="entry name" value="beta-lactamase/transpeptidase-like"/>
    <property type="match status" value="1"/>
</dbReference>
<evidence type="ECO:0000313" key="4">
    <source>
        <dbReference type="Proteomes" id="UP000644749"/>
    </source>
</evidence>
<dbReference type="InterPro" id="IPR006311">
    <property type="entry name" value="TAT_signal"/>
</dbReference>
<gene>
    <name evidence="3" type="primary">dacB</name>
    <name evidence="3" type="ORF">JL111_12390</name>
</gene>
<keyword evidence="2 3" id="KW-0378">Hydrolase</keyword>
<dbReference type="InterPro" id="IPR000667">
    <property type="entry name" value="Peptidase_S13"/>
</dbReference>
<dbReference type="NCBIfam" id="TIGR00666">
    <property type="entry name" value="PBP4"/>
    <property type="match status" value="1"/>
</dbReference>
<dbReference type="Proteomes" id="UP000644749">
    <property type="component" value="Unassembled WGS sequence"/>
</dbReference>
<evidence type="ECO:0000313" key="3">
    <source>
        <dbReference type="EMBL" id="MBL3674286.1"/>
    </source>
</evidence>
<dbReference type="EC" id="3.4.16.4" evidence="3"/>
<sequence>MLSRRNLLAGLAALPLAPGAGWGQGPDRRPPARPALSAGRIVASAGLPGTVAFALLDDPTRPLADAAQVAAPMMPASTLKAVTALYALSRLGPAHRFTTRIIRAGDMLVLAGGGDPVLSTDDLATLAGELVATGQPAPARFAVWGGALPQLEEIAPGQADHLAYNPALSGMILNFNRVHLGWRQGGAQMSIEARGSAHSPRAYTITAAPGDQSDLFTYREGENRETWTVSRSAMSRPGSRWLPVRKPELYAGDVFQTLCRAKGLVLPAPEVIGTLPQGQIVASHSSPPLDRILRDMLYFSTNLTAEVVGLHASGARDPAASAQGMRAWLVAQGQGLDFTLADHSGLSPASQVTAQGMARLLAGPGLAAGLPALLKADPLDDDLGQGATAAGSVRAKTGTLNFVSNLAGYVMGPGGQPRAFAILCADAVRQAATSGQELPSGVLSWTRDAKRLQRDILNGWG</sequence>
<evidence type="ECO:0000256" key="2">
    <source>
        <dbReference type="ARBA" id="ARBA00022801"/>
    </source>
</evidence>
<keyword evidence="4" id="KW-1185">Reference proteome</keyword>
<dbReference type="EMBL" id="JAESHT010000010">
    <property type="protein sequence ID" value="MBL3674286.1"/>
    <property type="molecule type" value="Genomic_DNA"/>
</dbReference>
<name>A0ABS1S6C4_9RHOB</name>
<protein>
    <submittedName>
        <fullName evidence="3">D-alanyl-D-alanine carboxypeptidase/D-alanyl-D-alanine-endopeptidase</fullName>
        <ecNumber evidence="3">3.4.16.4</ecNumber>
    </submittedName>
</protein>
<keyword evidence="3" id="KW-0645">Protease</keyword>
<dbReference type="Gene3D" id="3.40.710.10">
    <property type="entry name" value="DD-peptidase/beta-lactamase superfamily"/>
    <property type="match status" value="1"/>
</dbReference>
<evidence type="ECO:0000256" key="1">
    <source>
        <dbReference type="ARBA" id="ARBA00006096"/>
    </source>
</evidence>
<dbReference type="PROSITE" id="PS51318">
    <property type="entry name" value="TAT"/>
    <property type="match status" value="1"/>
</dbReference>
<organism evidence="3 4">
    <name type="scientific">Paracoccus aerius</name>
    <dbReference type="NCBI Taxonomy" id="1915382"/>
    <lineage>
        <taxon>Bacteria</taxon>
        <taxon>Pseudomonadati</taxon>
        <taxon>Pseudomonadota</taxon>
        <taxon>Alphaproteobacteria</taxon>
        <taxon>Rhodobacterales</taxon>
        <taxon>Paracoccaceae</taxon>
        <taxon>Paracoccus</taxon>
    </lineage>
</organism>
<dbReference type="Pfam" id="PF02113">
    <property type="entry name" value="Peptidase_S13"/>
    <property type="match status" value="1"/>
</dbReference>
<proteinExistence type="inferred from homology"/>
<dbReference type="InterPro" id="IPR012338">
    <property type="entry name" value="Beta-lactam/transpept-like"/>
</dbReference>